<dbReference type="PATRIC" id="fig|1348334.3.peg.5116"/>
<dbReference type="RefSeq" id="WP_023068993.1">
    <property type="nucleotide sequence ID" value="NZ_AUZM01000082.1"/>
</dbReference>
<feature type="domain" description="Glycosyltransferase subfamily 4-like N-terminal" evidence="2">
    <location>
        <begin position="22"/>
        <end position="186"/>
    </location>
</feature>
<keyword evidence="4" id="KW-1185">Reference proteome</keyword>
<dbReference type="AlphaFoldDB" id="U7QDD5"/>
<accession>U7QDD5</accession>
<keyword evidence="3" id="KW-0808">Transferase</keyword>
<organism evidence="3 4">
    <name type="scientific">Lyngbya aestuarii BL J</name>
    <dbReference type="NCBI Taxonomy" id="1348334"/>
    <lineage>
        <taxon>Bacteria</taxon>
        <taxon>Bacillati</taxon>
        <taxon>Cyanobacteriota</taxon>
        <taxon>Cyanophyceae</taxon>
        <taxon>Oscillatoriophycideae</taxon>
        <taxon>Oscillatoriales</taxon>
        <taxon>Microcoleaceae</taxon>
        <taxon>Lyngbya</taxon>
    </lineage>
</organism>
<comment type="caution">
    <text evidence="3">The sequence shown here is derived from an EMBL/GenBank/DDBJ whole genome shotgun (WGS) entry which is preliminary data.</text>
</comment>
<proteinExistence type="predicted"/>
<dbReference type="CDD" id="cd03801">
    <property type="entry name" value="GT4_PimA-like"/>
    <property type="match status" value="1"/>
</dbReference>
<dbReference type="InterPro" id="IPR001296">
    <property type="entry name" value="Glyco_trans_1"/>
</dbReference>
<dbReference type="InterPro" id="IPR028098">
    <property type="entry name" value="Glyco_trans_4-like_N"/>
</dbReference>
<sequence length="388" mass="43878">MTFYTPNSSILCVGNGWFPTMPGGLNRYVYELTHQLASQGDNIELCGVGLPNTEPNSSIKLTNLAEPDSSLLQRLWLTRQNFKNRYLTHPDAINLHFSLYSLPLIYNLPKDVPLTFTFHGPWALESEREGAKKLGVWAKYWMEQRVYQRCDRFIVLSKAFGDILNKNYHIPWSKINIIPGGVDTHRFQSNLSRQQARQQLNFPQDRFILFTPRRLVHRMGISPLLQALANLKSSCPDVWLAIAGKGILREQLEQQATELELNHHVKFLGYLPDEQLPIAYQAADLTVVPSQSLEGFGLILLESLASGTPVLCTPVGGMPEILGKFTPELITDSTTIEAITFKLQAILTGEISLASRDACRYYASTHYDWLHIAQQVRKNLLANKRISS</sequence>
<dbReference type="EMBL" id="AUZM01000082">
    <property type="protein sequence ID" value="ERT04736.1"/>
    <property type="molecule type" value="Genomic_DNA"/>
</dbReference>
<reference evidence="3 4" key="1">
    <citation type="journal article" date="2013" name="Front. Microbiol.">
        <title>Comparative genomic analyses of the cyanobacterium, Lyngbya aestuarii BL J, a powerful hydrogen producer.</title>
        <authorList>
            <person name="Kothari A."/>
            <person name="Vaughn M."/>
            <person name="Garcia-Pichel F."/>
        </authorList>
    </citation>
    <scope>NUCLEOTIDE SEQUENCE [LARGE SCALE GENOMIC DNA]</scope>
    <source>
        <strain evidence="3 4">BL J</strain>
    </source>
</reference>
<dbReference type="Proteomes" id="UP000017127">
    <property type="component" value="Unassembled WGS sequence"/>
</dbReference>
<evidence type="ECO:0000259" key="2">
    <source>
        <dbReference type="Pfam" id="PF13439"/>
    </source>
</evidence>
<dbReference type="SUPFAM" id="SSF53756">
    <property type="entry name" value="UDP-Glycosyltransferase/glycogen phosphorylase"/>
    <property type="match status" value="1"/>
</dbReference>
<protein>
    <submittedName>
        <fullName evidence="3">Glycosyl transferases group 1 family protein</fullName>
    </submittedName>
</protein>
<dbReference type="PANTHER" id="PTHR45947">
    <property type="entry name" value="SULFOQUINOVOSYL TRANSFERASE SQD2"/>
    <property type="match status" value="1"/>
</dbReference>
<evidence type="ECO:0000313" key="3">
    <source>
        <dbReference type="EMBL" id="ERT04736.1"/>
    </source>
</evidence>
<gene>
    <name evidence="3" type="ORF">M595_5318</name>
</gene>
<dbReference type="InterPro" id="IPR050194">
    <property type="entry name" value="Glycosyltransferase_grp1"/>
</dbReference>
<dbReference type="OrthoDB" id="9787617at2"/>
<dbReference type="Pfam" id="PF00534">
    <property type="entry name" value="Glycos_transf_1"/>
    <property type="match status" value="1"/>
</dbReference>
<evidence type="ECO:0000259" key="1">
    <source>
        <dbReference type="Pfam" id="PF00534"/>
    </source>
</evidence>
<evidence type="ECO:0000313" key="4">
    <source>
        <dbReference type="Proteomes" id="UP000017127"/>
    </source>
</evidence>
<name>U7QDD5_9CYAN</name>
<dbReference type="Gene3D" id="3.40.50.2000">
    <property type="entry name" value="Glycogen Phosphorylase B"/>
    <property type="match status" value="2"/>
</dbReference>
<dbReference type="GO" id="GO:0016757">
    <property type="term" value="F:glycosyltransferase activity"/>
    <property type="evidence" value="ECO:0007669"/>
    <property type="project" value="InterPro"/>
</dbReference>
<feature type="domain" description="Glycosyl transferase family 1" evidence="1">
    <location>
        <begin position="193"/>
        <end position="363"/>
    </location>
</feature>
<dbReference type="Pfam" id="PF13439">
    <property type="entry name" value="Glyco_transf_4"/>
    <property type="match status" value="1"/>
</dbReference>
<dbReference type="PANTHER" id="PTHR45947:SF13">
    <property type="entry name" value="TRANSFERASE"/>
    <property type="match status" value="1"/>
</dbReference>